<keyword evidence="4" id="KW-1185">Reference proteome</keyword>
<evidence type="ECO:0000256" key="1">
    <source>
        <dbReference type="SAM" id="SignalP"/>
    </source>
</evidence>
<dbReference type="RefSeq" id="XP_002949403.1">
    <property type="nucleotide sequence ID" value="XM_002949357.1"/>
</dbReference>
<dbReference type="AlphaFoldDB" id="D8TSS2"/>
<dbReference type="OrthoDB" id="524902at2759"/>
<dbReference type="GeneID" id="9618573"/>
<dbReference type="eggNOG" id="ENOG502SWX2">
    <property type="taxonomic scope" value="Eukaryota"/>
</dbReference>
<feature type="domain" description="Pherophorin" evidence="2">
    <location>
        <begin position="27"/>
        <end position="181"/>
    </location>
</feature>
<evidence type="ECO:0000259" key="2">
    <source>
        <dbReference type="Pfam" id="PF12499"/>
    </source>
</evidence>
<feature type="signal peptide" evidence="1">
    <location>
        <begin position="1"/>
        <end position="21"/>
    </location>
</feature>
<feature type="domain" description="Pherophorin" evidence="2">
    <location>
        <begin position="338"/>
        <end position="487"/>
    </location>
</feature>
<dbReference type="EMBL" id="GL378335">
    <property type="protein sequence ID" value="EFJ49422.1"/>
    <property type="molecule type" value="Genomic_DNA"/>
</dbReference>
<organism evidence="4">
    <name type="scientific">Volvox carteri f. nagariensis</name>
    <dbReference type="NCBI Taxonomy" id="3068"/>
    <lineage>
        <taxon>Eukaryota</taxon>
        <taxon>Viridiplantae</taxon>
        <taxon>Chlorophyta</taxon>
        <taxon>core chlorophytes</taxon>
        <taxon>Chlorophyceae</taxon>
        <taxon>CS clade</taxon>
        <taxon>Chlamydomonadales</taxon>
        <taxon>Volvocaceae</taxon>
        <taxon>Volvox</taxon>
    </lineage>
</organism>
<dbReference type="InParanoid" id="D8TSS2"/>
<keyword evidence="1" id="KW-0732">Signal</keyword>
<protein>
    <submittedName>
        <fullName evidence="3">Extracellular matrix glycoprotein pherophorin-V36</fullName>
    </submittedName>
</protein>
<gene>
    <name evidence="3" type="primary">phV36</name>
    <name evidence="3" type="ORF">VOLCADRAFT_89832</name>
</gene>
<accession>D8TSS2</accession>
<evidence type="ECO:0000313" key="4">
    <source>
        <dbReference type="Proteomes" id="UP000001058"/>
    </source>
</evidence>
<dbReference type="Proteomes" id="UP000001058">
    <property type="component" value="Unassembled WGS sequence"/>
</dbReference>
<sequence length="493" mass="52555">MIRNHFLALALVATVIAVADTATINNFPYVSCTKRPGAYSVASTVRMPDPNTFCFTIQATPPTGCTSRCCSADLRKILLDVTPECIVHNPNIRATLNGVATKVGPAFEPGVNGPNGTYALRLTQLGLNITTAAGAEVCISLGLNSQGAGCVTMQQLCKPPVGAAAGTCSIAIFDSQNDCCPISESGTYVAPPPPPPSLPPAVAVSDPCRTCVSLDLVDYGRSVFPGTFPPGLCQQLLDLVSSEVVAADIPLAGLQLTSCTDKLIQACGQFPSDEVGASYQDVLELLMHFWYGTLINTCKAYYRNDYSVTMRIDDGLPYSGCVTGFAFAACDPVSLNWPKCSCNTDRGSTPFYVSPFLNTMPGRTENTTLYCFQLAVREPAYPQGKCGKTTSVLKAEILADDARRRKIRAIGLLPADAVSMRWISTSWATSGEDTLKVTPLNWSKDQADGAKICLELSSDYDIGSFCKTPSNGSCNIILFDDSKDCCPMFEAST</sequence>
<dbReference type="InterPro" id="IPR024616">
    <property type="entry name" value="Pherophorin"/>
</dbReference>
<evidence type="ECO:0000313" key="3">
    <source>
        <dbReference type="EMBL" id="EFJ49422.1"/>
    </source>
</evidence>
<name>D8TSS2_VOLCA</name>
<reference evidence="3 4" key="1">
    <citation type="journal article" date="2010" name="Science">
        <title>Genomic analysis of organismal complexity in the multicellular green alga Volvox carteri.</title>
        <authorList>
            <person name="Prochnik S.E."/>
            <person name="Umen J."/>
            <person name="Nedelcu A.M."/>
            <person name="Hallmann A."/>
            <person name="Miller S.M."/>
            <person name="Nishii I."/>
            <person name="Ferris P."/>
            <person name="Kuo A."/>
            <person name="Mitros T."/>
            <person name="Fritz-Laylin L.K."/>
            <person name="Hellsten U."/>
            <person name="Chapman J."/>
            <person name="Simakov O."/>
            <person name="Rensing S.A."/>
            <person name="Terry A."/>
            <person name="Pangilinan J."/>
            <person name="Kapitonov V."/>
            <person name="Jurka J."/>
            <person name="Salamov A."/>
            <person name="Shapiro H."/>
            <person name="Schmutz J."/>
            <person name="Grimwood J."/>
            <person name="Lindquist E."/>
            <person name="Lucas S."/>
            <person name="Grigoriev I.V."/>
            <person name="Schmitt R."/>
            <person name="Kirk D."/>
            <person name="Rokhsar D.S."/>
        </authorList>
    </citation>
    <scope>NUCLEOTIDE SEQUENCE [LARGE SCALE GENOMIC DNA]</scope>
    <source>
        <strain evidence="4">f. Nagariensis / Eve</strain>
    </source>
</reference>
<feature type="chain" id="PRO_5003123836" evidence="1">
    <location>
        <begin position="22"/>
        <end position="493"/>
    </location>
</feature>
<proteinExistence type="predicted"/>
<dbReference type="KEGG" id="vcn:VOLCADRAFT_89832"/>
<dbReference type="Pfam" id="PF12499">
    <property type="entry name" value="DUF3707"/>
    <property type="match status" value="2"/>
</dbReference>